<dbReference type="AlphaFoldDB" id="A0A238XNH7"/>
<organism evidence="1 2">
    <name type="scientific">Lutibacter agarilyticus</name>
    <dbReference type="NCBI Taxonomy" id="1109740"/>
    <lineage>
        <taxon>Bacteria</taxon>
        <taxon>Pseudomonadati</taxon>
        <taxon>Bacteroidota</taxon>
        <taxon>Flavobacteriia</taxon>
        <taxon>Flavobacteriales</taxon>
        <taxon>Flavobacteriaceae</taxon>
        <taxon>Lutibacter</taxon>
    </lineage>
</organism>
<sequence length="158" mass="19085">MIKLILNTLLFSFILISCNSQVKQDEQVKNLDTIQPKIDIKVKKKYDKDGNLISIDSTYSYFYSNIHKDSIQEKLIFDKFMFEFNNQYKSLDSIFMSDFFSDTPFKIKDFYTDDFFQQNFKFHQKRIERTFKEMDSLKNSFYNNQNKNFKNNVPTDLQ</sequence>
<reference evidence="1 2" key="1">
    <citation type="submission" date="2017-06" db="EMBL/GenBank/DDBJ databases">
        <authorList>
            <person name="Kim H.J."/>
            <person name="Triplett B.A."/>
        </authorList>
    </citation>
    <scope>NUCLEOTIDE SEQUENCE [LARGE SCALE GENOMIC DNA]</scope>
    <source>
        <strain evidence="1 2">DSM 29150</strain>
    </source>
</reference>
<dbReference type="OrthoDB" id="1452960at2"/>
<evidence type="ECO:0000313" key="1">
    <source>
        <dbReference type="EMBL" id="SNR59904.1"/>
    </source>
</evidence>
<keyword evidence="2" id="KW-1185">Reference proteome</keyword>
<name>A0A238XNH7_9FLAO</name>
<dbReference type="PROSITE" id="PS51257">
    <property type="entry name" value="PROKAR_LIPOPROTEIN"/>
    <property type="match status" value="1"/>
</dbReference>
<protein>
    <submittedName>
        <fullName evidence="1">Uncharacterized protein</fullName>
    </submittedName>
</protein>
<dbReference type="Proteomes" id="UP000198384">
    <property type="component" value="Unassembled WGS sequence"/>
</dbReference>
<evidence type="ECO:0000313" key="2">
    <source>
        <dbReference type="Proteomes" id="UP000198384"/>
    </source>
</evidence>
<proteinExistence type="predicted"/>
<dbReference type="EMBL" id="FZNT01000006">
    <property type="protein sequence ID" value="SNR59904.1"/>
    <property type="molecule type" value="Genomic_DNA"/>
</dbReference>
<dbReference type="RefSeq" id="WP_089381919.1">
    <property type="nucleotide sequence ID" value="NZ_FZNT01000006.1"/>
</dbReference>
<accession>A0A238XNH7</accession>
<gene>
    <name evidence="1" type="ORF">SAMN06265371_106162</name>
</gene>